<evidence type="ECO:0000259" key="2">
    <source>
        <dbReference type="PROSITE" id="PS51038"/>
    </source>
</evidence>
<gene>
    <name evidence="3" type="ORF">Fot_14079</name>
</gene>
<dbReference type="InterPro" id="IPR001025">
    <property type="entry name" value="BAH_dom"/>
</dbReference>
<accession>A0ABD1W5B0</accession>
<keyword evidence="4" id="KW-1185">Reference proteome</keyword>
<feature type="compositionally biased region" description="Low complexity" evidence="1">
    <location>
        <begin position="863"/>
        <end position="877"/>
    </location>
</feature>
<feature type="region of interest" description="Disordered" evidence="1">
    <location>
        <begin position="367"/>
        <end position="393"/>
    </location>
</feature>
<proteinExistence type="predicted"/>
<dbReference type="InterPro" id="IPR043151">
    <property type="entry name" value="BAH_sf"/>
</dbReference>
<dbReference type="SMART" id="SM00439">
    <property type="entry name" value="BAH"/>
    <property type="match status" value="1"/>
</dbReference>
<feature type="compositionally biased region" description="Basic and acidic residues" evidence="1">
    <location>
        <begin position="786"/>
        <end position="819"/>
    </location>
</feature>
<dbReference type="PANTHER" id="PTHR47073:SF2">
    <property type="entry name" value="PROTEIN ANTI-SILENCING 1"/>
    <property type="match status" value="1"/>
</dbReference>
<feature type="compositionally biased region" description="Polar residues" evidence="1">
    <location>
        <begin position="761"/>
        <end position="777"/>
    </location>
</feature>
<feature type="compositionally biased region" description="Basic and acidic residues" evidence="1">
    <location>
        <begin position="851"/>
        <end position="862"/>
    </location>
</feature>
<feature type="region of interest" description="Disordered" evidence="1">
    <location>
        <begin position="688"/>
        <end position="886"/>
    </location>
</feature>
<dbReference type="PANTHER" id="PTHR47073">
    <property type="entry name" value="PROTEIN ANTI-SILENCING 1"/>
    <property type="match status" value="1"/>
</dbReference>
<reference evidence="4" key="1">
    <citation type="submission" date="2024-07" db="EMBL/GenBank/DDBJ databases">
        <title>Two chromosome-level genome assemblies of Korean endemic species Abeliophyllum distichum and Forsythia ovata (Oleaceae).</title>
        <authorList>
            <person name="Jang H."/>
        </authorList>
    </citation>
    <scope>NUCLEOTIDE SEQUENCE [LARGE SCALE GENOMIC DNA]</scope>
</reference>
<name>A0ABD1W5B0_9LAMI</name>
<evidence type="ECO:0000313" key="4">
    <source>
        <dbReference type="Proteomes" id="UP001604277"/>
    </source>
</evidence>
<dbReference type="AlphaFoldDB" id="A0ABD1W5B0"/>
<comment type="caution">
    <text evidence="3">The sequence shown here is derived from an EMBL/GenBank/DDBJ whole genome shotgun (WGS) entry which is preliminary data.</text>
</comment>
<evidence type="ECO:0000256" key="1">
    <source>
        <dbReference type="SAM" id="MobiDB-lite"/>
    </source>
</evidence>
<dbReference type="FunFam" id="2.30.30.490:FF:000017">
    <property type="entry name" value="Bromo-adjacent homology (BAH) domain-containing protein"/>
    <property type="match status" value="1"/>
</dbReference>
<dbReference type="PROSITE" id="PS51038">
    <property type="entry name" value="BAH"/>
    <property type="match status" value="1"/>
</dbReference>
<sequence length="1088" mass="122112">MSPSIEAEGLEEPEFKWVNKRGHGGSNKDVQFYESFTYDGVDYSLYDCVYMYKHDELEQYIGKLLEIWENVDKSKKVKVQWFLRPSEISNYLRDTEVMENEIFLTSGDGVGLANVNPLEAVAGKCNVLCISMDSRNVQPSAEELQGAHYVFYRVFDVKSCEISNHLDDTVGGLPVKFVFKRNEGDRTLDIPTLGSNRKDDDRKVVACDETLKIFGQNPSEELKTVKLDGNSKNLMNRENTDLKKVPVKQERLVKSARKSVDLNGPPSKRAKLDDSVNFAKDKDINGMQNSIILGDVIEPLVMTSGNSSNATPTFVHDKNSVGPKNVVEVANSIVLDGGLAKTSVVSSKEAMKFGHATHSAGLEKDLKLDEDVNASEDRPSRTSVLRSKENTKPGHVRVREKNFVWPRKRVKFVEDLHALEETPRKEAEINDSIKLLKDNNENTIDELKDKSSGIEMMNLQTSINPKEYKTKSKLPNNSSGLDKGSFMEYHDETISKHYNSNLSKSLVVASKSSEERPRKESKVDGSIKFSEDKNKNTIEKLKNKYVGIETKNLQTSINSKEDYSKSKLANNFSGLEKGSVMEYHNETVSKFSLGNIPGSFVAASKSSEERPKKEAMADGSIKISKDKNKNTIEKLKDKFGGFVNSKEDKTKSKLANNSSRLDKGSSLEYRNEAIRNFSDENLAKSLVAASRSSEERPRKEADIDDSDKLSKDQNKNTMQKCKDKFGGIKTKNVPKVVDSKEEITKSKLANNSNGLDKGSSMVHNETVSKLSNDNLSRSLIVASKSSGERPRKEARVDDFDELSKDKNKNTMQNFKDKISGIDTKNLPKAVDSKEENTKSKLANNSSGLDKGYSREYHNEKKSQLSSGSLSKSLANGSKSDDQKTGGQIFEVTRRPVVDKSTWLRVPWEQQMEGAHDQGTLVLLQNLDPEYTSREVEDIIWHAFKENCEAKIVQRTAVSCPNSGQAFAIFKTKEITERVVKKLDDGCLMLPNQRPLVGWAGVVPRLPGKQTTFVGHLAIDKDKRQIQREMKNAVSAAHYSQANTLEHEMAMEWCLLQSISDAWWNKLYENLSQTIRPEHCSTRHHHVCA</sequence>
<dbReference type="EMBL" id="JBFOLJ010000004">
    <property type="protein sequence ID" value="KAL2544846.1"/>
    <property type="molecule type" value="Genomic_DNA"/>
</dbReference>
<feature type="domain" description="BAH" evidence="2">
    <location>
        <begin position="41"/>
        <end position="166"/>
    </location>
</feature>
<evidence type="ECO:0000313" key="3">
    <source>
        <dbReference type="EMBL" id="KAL2544846.1"/>
    </source>
</evidence>
<organism evidence="3 4">
    <name type="scientific">Forsythia ovata</name>
    <dbReference type="NCBI Taxonomy" id="205694"/>
    <lineage>
        <taxon>Eukaryota</taxon>
        <taxon>Viridiplantae</taxon>
        <taxon>Streptophyta</taxon>
        <taxon>Embryophyta</taxon>
        <taxon>Tracheophyta</taxon>
        <taxon>Spermatophyta</taxon>
        <taxon>Magnoliopsida</taxon>
        <taxon>eudicotyledons</taxon>
        <taxon>Gunneridae</taxon>
        <taxon>Pentapetalae</taxon>
        <taxon>asterids</taxon>
        <taxon>lamiids</taxon>
        <taxon>Lamiales</taxon>
        <taxon>Oleaceae</taxon>
        <taxon>Forsythieae</taxon>
        <taxon>Forsythia</taxon>
    </lineage>
</organism>
<dbReference type="Pfam" id="PF01426">
    <property type="entry name" value="BAH"/>
    <property type="match status" value="1"/>
</dbReference>
<protein>
    <submittedName>
        <fullName evidence="3">Protein ANTI-SILENCING 1</fullName>
    </submittedName>
</protein>
<dbReference type="Gene3D" id="2.30.30.490">
    <property type="match status" value="1"/>
</dbReference>
<dbReference type="Proteomes" id="UP001604277">
    <property type="component" value="Unassembled WGS sequence"/>
</dbReference>
<feature type="compositionally biased region" description="Basic and acidic residues" evidence="1">
    <location>
        <begin position="692"/>
        <end position="726"/>
    </location>
</feature>